<dbReference type="RefSeq" id="WP_186837013.1">
    <property type="nucleotide sequence ID" value="NZ_JACOPD010000006.1"/>
</dbReference>
<organism evidence="3 4">
    <name type="scientific">Lachnospira hominis</name>
    <name type="common">ex Liu et al. 2021</name>
    <dbReference type="NCBI Taxonomy" id="2763051"/>
    <lineage>
        <taxon>Bacteria</taxon>
        <taxon>Bacillati</taxon>
        <taxon>Bacillota</taxon>
        <taxon>Clostridia</taxon>
        <taxon>Lachnospirales</taxon>
        <taxon>Lachnospiraceae</taxon>
        <taxon>Lachnospira</taxon>
    </lineage>
</organism>
<protein>
    <submittedName>
        <fullName evidence="3">Alpha/beta hydrolase</fullName>
    </submittedName>
</protein>
<proteinExistence type="predicted"/>
<dbReference type="GO" id="GO:0016787">
    <property type="term" value="F:hydrolase activity"/>
    <property type="evidence" value="ECO:0007669"/>
    <property type="project" value="UniProtKB-KW"/>
</dbReference>
<dbReference type="InterPro" id="IPR049492">
    <property type="entry name" value="BD-FAE-like_dom"/>
</dbReference>
<dbReference type="Pfam" id="PF20434">
    <property type="entry name" value="BD-FAE"/>
    <property type="match status" value="1"/>
</dbReference>
<dbReference type="EMBL" id="JACOPD010000006">
    <property type="protein sequence ID" value="MBC5681163.1"/>
    <property type="molecule type" value="Genomic_DNA"/>
</dbReference>
<evidence type="ECO:0000256" key="1">
    <source>
        <dbReference type="ARBA" id="ARBA00022801"/>
    </source>
</evidence>
<dbReference type="Gene3D" id="3.40.50.1820">
    <property type="entry name" value="alpha/beta hydrolase"/>
    <property type="match status" value="1"/>
</dbReference>
<accession>A0ABR7G146</accession>
<name>A0ABR7G146_9FIRM</name>
<keyword evidence="4" id="KW-1185">Reference proteome</keyword>
<reference evidence="3 4" key="1">
    <citation type="submission" date="2020-08" db="EMBL/GenBank/DDBJ databases">
        <title>Genome public.</title>
        <authorList>
            <person name="Liu C."/>
            <person name="Sun Q."/>
        </authorList>
    </citation>
    <scope>NUCLEOTIDE SEQUENCE [LARGE SCALE GENOMIC DNA]</scope>
    <source>
        <strain evidence="3 4">NSJ-43</strain>
    </source>
</reference>
<dbReference type="Proteomes" id="UP000628463">
    <property type="component" value="Unassembled WGS sequence"/>
</dbReference>
<evidence type="ECO:0000313" key="4">
    <source>
        <dbReference type="Proteomes" id="UP000628463"/>
    </source>
</evidence>
<dbReference type="PANTHER" id="PTHR48081">
    <property type="entry name" value="AB HYDROLASE SUPERFAMILY PROTEIN C4A8.06C"/>
    <property type="match status" value="1"/>
</dbReference>
<sequence>MIHENIKIDIDYEKLGIKHKGADAVFTTYIKEMYPDYQNVFERPLVIICPGGGYEHHSPREGEAVALKMLDFGYNAVVLRYSLMPDEFPCALYEAAYTINYVRNHAKEWDINPDKIIIAGFSAGGHVAASLATMYDQPELADFIQNVLHVSPKEVRPDGLLLGYPVITSGPKAHRKSFERLLGDRYDELVKSVSLEERVSSNTPKTFLWHTFSDGSVSVDNSLLFAESLKKAEVPFELHIFPNGNHGLGLGTKETDTKDGKHFEPEVYVWTELFKTWVEKNI</sequence>
<gene>
    <name evidence="3" type="ORF">H8S01_09340</name>
</gene>
<dbReference type="InterPro" id="IPR050300">
    <property type="entry name" value="GDXG_lipolytic_enzyme"/>
</dbReference>
<evidence type="ECO:0000259" key="2">
    <source>
        <dbReference type="Pfam" id="PF20434"/>
    </source>
</evidence>
<feature type="domain" description="BD-FAE-like" evidence="2">
    <location>
        <begin position="41"/>
        <end position="229"/>
    </location>
</feature>
<dbReference type="SUPFAM" id="SSF53474">
    <property type="entry name" value="alpha/beta-Hydrolases"/>
    <property type="match status" value="1"/>
</dbReference>
<dbReference type="PANTHER" id="PTHR48081:SF6">
    <property type="entry name" value="PEPTIDASE S9 PROLYL OLIGOPEPTIDASE CATALYTIC DOMAIN-CONTAINING PROTEIN"/>
    <property type="match status" value="1"/>
</dbReference>
<comment type="caution">
    <text evidence="3">The sequence shown here is derived from an EMBL/GenBank/DDBJ whole genome shotgun (WGS) entry which is preliminary data.</text>
</comment>
<dbReference type="InterPro" id="IPR029058">
    <property type="entry name" value="AB_hydrolase_fold"/>
</dbReference>
<keyword evidence="1 3" id="KW-0378">Hydrolase</keyword>
<evidence type="ECO:0000313" key="3">
    <source>
        <dbReference type="EMBL" id="MBC5681163.1"/>
    </source>
</evidence>